<dbReference type="PANTHER" id="PTHR30001">
    <property type="entry name" value="RIBONUCLEASE"/>
    <property type="match status" value="1"/>
</dbReference>
<dbReference type="PROSITE" id="PS50126">
    <property type="entry name" value="S1"/>
    <property type="match status" value="1"/>
</dbReference>
<evidence type="ECO:0000313" key="19">
    <source>
        <dbReference type="Proteomes" id="UP000005744"/>
    </source>
</evidence>
<keyword evidence="14 15" id="KW-0472">Membrane</keyword>
<evidence type="ECO:0000256" key="4">
    <source>
        <dbReference type="ARBA" id="ARBA00022519"/>
    </source>
</evidence>
<keyword evidence="9 15" id="KW-0699">rRNA-binding</keyword>
<dbReference type="GO" id="GO:0006402">
    <property type="term" value="P:mRNA catabolic process"/>
    <property type="evidence" value="ECO:0007669"/>
    <property type="project" value="UniProtKB-UniRule"/>
</dbReference>
<dbReference type="Pfam" id="PF10150">
    <property type="entry name" value="RNase_E_G"/>
    <property type="match status" value="1"/>
</dbReference>
<feature type="domain" description="S1 motif" evidence="17">
    <location>
        <begin position="39"/>
        <end position="145"/>
    </location>
</feature>
<feature type="region of interest" description="Required for zinc-mediated homotetramerization and catalytic activity" evidence="15">
    <location>
        <begin position="429"/>
        <end position="432"/>
    </location>
</feature>
<feature type="compositionally biased region" description="Polar residues" evidence="16">
    <location>
        <begin position="716"/>
        <end position="735"/>
    </location>
</feature>
<sequence length="784" mass="88812">MKRILINATQPEELRVAMVDGQRLYNFDIETAARKQTKSNIYKGRITRIEPSLEAAFVDYGADRHGFLPLKDISRSYFQIPVTYAPLPEDTLDGDEYNDDDIQTIAPQPIPVRGNIKELLKEGQELIVQVDKEERGNKGAALTTFISLAGRYVVLMPNNPRAGGVSRRIEGDDRSEAREVLSTLDIPDGMGVILRTAGMGKTAEELKWDLEYLLGLWHAIEESSRDRSAPFLIYQESNVIIRAIRDYFREDINEILVDDEEIYAEAMDFMRQVMPQYLTKVKLYNDNVPLFTRYQIESQIESAFQREVRLPSGGAIVLDHTEALLSIDINSSKATKGGDIEETALNTNLEAVEEIARQLRLRDLGGLIVIDFIDMMSHKNQREVESRLKEALKMDRARVQVGRISRFGLLEMSRQRLRPSLGESSHIMCPRCNGQGKIRSVESLSLAILRLIEEEAMKERTVKVVAQVPVDVATYLLNEKRKTIQEIEERQKIEVALIPNPHLETPKYEVQRLRQDDKAVNSDKPSYQTVVEPTEDKAVIEHYSHLPKQQQTGIEEPAVKSLAYTQPPVQPLHHHTPEESQNHGILKRMWGLLFGNETTSTKPEPVAIVQQINAVPPIAPRSNRNTPRNNNANRNTRKNNTGRDTNNGRSANNRTNNQTTQQLVESITEKMPSLAENGDNATAKKERSSMRRSRRGGRRKRTENTGNGEAMEGQNRYDNAEQNQTITTNETSTIEHTPAPVSAPIAPPVQQQPVYVPEPSYHPVVYDPPVQHVPQQDEGQKRED</sequence>
<dbReference type="EMBL" id="JH600070">
    <property type="protein sequence ID" value="EIJ43729.1"/>
    <property type="molecule type" value="Genomic_DNA"/>
</dbReference>
<protein>
    <recommendedName>
        <fullName evidence="15">Ribonuclease E</fullName>
        <shortName evidence="15">RNase E</shortName>
        <ecNumber evidence="15">3.1.26.12</ecNumber>
    </recommendedName>
</protein>
<gene>
    <name evidence="15" type="primary">rne</name>
    <name evidence="18" type="ORF">BegalDRAFT_2901</name>
</gene>
<dbReference type="InterPro" id="IPR028878">
    <property type="entry name" value="RNase_E"/>
</dbReference>
<feature type="compositionally biased region" description="Basic residues" evidence="16">
    <location>
        <begin position="690"/>
        <end position="701"/>
    </location>
</feature>
<evidence type="ECO:0000256" key="13">
    <source>
        <dbReference type="ARBA" id="ARBA00022884"/>
    </source>
</evidence>
<reference evidence="18 19" key="1">
    <citation type="submission" date="2011-11" db="EMBL/GenBank/DDBJ databases">
        <title>Improved High-Quality Draft sequence of Beggiatoa alba B18lD.</title>
        <authorList>
            <consortium name="US DOE Joint Genome Institute"/>
            <person name="Lucas S."/>
            <person name="Han J."/>
            <person name="Lapidus A."/>
            <person name="Cheng J.-F."/>
            <person name="Goodwin L."/>
            <person name="Pitluck S."/>
            <person name="Peters L."/>
            <person name="Mikhailova N."/>
            <person name="Held B."/>
            <person name="Detter J.C."/>
            <person name="Han C."/>
            <person name="Tapia R."/>
            <person name="Land M."/>
            <person name="Hauser L."/>
            <person name="Kyrpides N."/>
            <person name="Ivanova N."/>
            <person name="Pagani I."/>
            <person name="Samuel K."/>
            <person name="Teske A."/>
            <person name="Mueller J."/>
            <person name="Woyke T."/>
        </authorList>
    </citation>
    <scope>NUCLEOTIDE SEQUENCE [LARGE SCALE GENOMIC DNA]</scope>
    <source>
        <strain evidence="18 19">B18LD</strain>
    </source>
</reference>
<evidence type="ECO:0000256" key="7">
    <source>
        <dbReference type="ARBA" id="ARBA00022722"/>
    </source>
</evidence>
<dbReference type="InterPro" id="IPR012340">
    <property type="entry name" value="NA-bd_OB-fold"/>
</dbReference>
<dbReference type="GO" id="GO:0005737">
    <property type="term" value="C:cytoplasm"/>
    <property type="evidence" value="ECO:0007669"/>
    <property type="project" value="UniProtKB-SubCell"/>
</dbReference>
<dbReference type="Gene3D" id="2.40.50.140">
    <property type="entry name" value="Nucleic acid-binding proteins"/>
    <property type="match status" value="1"/>
</dbReference>
<comment type="similarity">
    <text evidence="15">Belongs to the RNase E/G family. RNase E subfamily.</text>
</comment>
<dbReference type="EC" id="3.1.26.12" evidence="15"/>
<dbReference type="Proteomes" id="UP000005744">
    <property type="component" value="Unassembled WGS sequence"/>
</dbReference>
<keyword evidence="2 15" id="KW-1003">Cell membrane</keyword>
<name>I3CJD6_9GAMM</name>
<comment type="cofactor">
    <cofactor evidence="15">
        <name>Zn(2+)</name>
        <dbReference type="ChEBI" id="CHEBI:29105"/>
    </cofactor>
    <text evidence="15">Binds 2 Zn(2+) ions per homotetramer.</text>
</comment>
<dbReference type="GO" id="GO:0006364">
    <property type="term" value="P:rRNA processing"/>
    <property type="evidence" value="ECO:0007669"/>
    <property type="project" value="UniProtKB-UniRule"/>
</dbReference>
<evidence type="ECO:0000256" key="1">
    <source>
        <dbReference type="ARBA" id="ARBA00005663"/>
    </source>
</evidence>
<keyword evidence="7 15" id="KW-0540">Nuclease</keyword>
<dbReference type="InterPro" id="IPR048583">
    <property type="entry name" value="RNase_E_G_thioredoxin-like"/>
</dbReference>
<evidence type="ECO:0000256" key="8">
    <source>
        <dbReference type="ARBA" id="ARBA00022723"/>
    </source>
</evidence>
<evidence type="ECO:0000256" key="6">
    <source>
        <dbReference type="ARBA" id="ARBA00022694"/>
    </source>
</evidence>
<evidence type="ECO:0000256" key="9">
    <source>
        <dbReference type="ARBA" id="ARBA00022730"/>
    </source>
</evidence>
<dbReference type="SUPFAM" id="SSF50249">
    <property type="entry name" value="Nucleic acid-binding proteins"/>
    <property type="match status" value="1"/>
</dbReference>
<dbReference type="CDD" id="cd04453">
    <property type="entry name" value="S1_RNase_E"/>
    <property type="match status" value="1"/>
</dbReference>
<comment type="subcellular location">
    <subcellularLocation>
        <location evidence="15">Cytoplasm</location>
    </subcellularLocation>
    <subcellularLocation>
        <location evidence="15">Cell inner membrane</location>
        <topology evidence="15">Peripheral membrane protein</topology>
        <orientation evidence="15">Cytoplasmic side</orientation>
    </subcellularLocation>
</comment>
<dbReference type="PANTHER" id="PTHR30001:SF1">
    <property type="entry name" value="RIBONUCLEASE E_G-LIKE PROTEIN, CHLOROPLASTIC"/>
    <property type="match status" value="1"/>
</dbReference>
<evidence type="ECO:0000256" key="14">
    <source>
        <dbReference type="ARBA" id="ARBA00023136"/>
    </source>
</evidence>
<keyword evidence="12 15" id="KW-0460">Magnesium</keyword>
<feature type="compositionally biased region" description="Low complexity" evidence="16">
    <location>
        <begin position="738"/>
        <end position="759"/>
    </location>
</feature>
<evidence type="ECO:0000256" key="12">
    <source>
        <dbReference type="ARBA" id="ARBA00022842"/>
    </source>
</evidence>
<comment type="cofactor">
    <cofactor evidence="15">
        <name>Mg(2+)</name>
        <dbReference type="ChEBI" id="CHEBI:18420"/>
    </cofactor>
    <text evidence="15">Binds 1 Mg(2+) ion per subunit.</text>
</comment>
<dbReference type="GO" id="GO:0000049">
    <property type="term" value="F:tRNA binding"/>
    <property type="evidence" value="ECO:0007669"/>
    <property type="project" value="UniProtKB-KW"/>
</dbReference>
<proteinExistence type="inferred from homology"/>
<feature type="binding site" evidence="15">
    <location>
        <position position="328"/>
    </location>
    <ligand>
        <name>Mg(2+)</name>
        <dbReference type="ChEBI" id="CHEBI:18420"/>
        <note>catalytic</note>
    </ligand>
</feature>
<keyword evidence="10 15" id="KW-0255">Endonuclease</keyword>
<feature type="binding site" evidence="15">
    <location>
        <position position="429"/>
    </location>
    <ligand>
        <name>Zn(2+)</name>
        <dbReference type="ChEBI" id="CHEBI:29105"/>
        <note>ligand shared between dimeric partners</note>
    </ligand>
</feature>
<evidence type="ECO:0000256" key="2">
    <source>
        <dbReference type="ARBA" id="ARBA00022475"/>
    </source>
</evidence>
<keyword evidence="19" id="KW-1185">Reference proteome</keyword>
<dbReference type="SMART" id="SM00316">
    <property type="entry name" value="S1"/>
    <property type="match status" value="1"/>
</dbReference>
<feature type="binding site" evidence="15">
    <location>
        <position position="432"/>
    </location>
    <ligand>
        <name>Zn(2+)</name>
        <dbReference type="ChEBI" id="CHEBI:29105"/>
        <note>ligand shared between dimeric partners</note>
    </ligand>
</feature>
<keyword evidence="15" id="KW-0862">Zinc</keyword>
<dbReference type="GO" id="GO:0008270">
    <property type="term" value="F:zinc ion binding"/>
    <property type="evidence" value="ECO:0007669"/>
    <property type="project" value="UniProtKB-UniRule"/>
</dbReference>
<dbReference type="InterPro" id="IPR019307">
    <property type="entry name" value="RNA-bd_AU-1/RNase_E/G"/>
</dbReference>
<dbReference type="InterPro" id="IPR004659">
    <property type="entry name" value="RNase_E/G"/>
</dbReference>
<comment type="subunit">
    <text evidence="15">Component of the RNA degradosome, which is a multiprotein complex involved in RNA processing and mRNA degradation. Within the RNA degradosome, RNase E assembles into a homotetramer formed by a dimer of dimers.</text>
</comment>
<dbReference type="GO" id="GO:0009898">
    <property type="term" value="C:cytoplasmic side of plasma membrane"/>
    <property type="evidence" value="ECO:0007669"/>
    <property type="project" value="UniProtKB-UniRule"/>
</dbReference>
<comment type="catalytic activity">
    <reaction evidence="15">
        <text>Endonucleolytic cleavage of single-stranded RNA in A- and U-rich regions.</text>
        <dbReference type="EC" id="3.1.26.12"/>
    </reaction>
</comment>
<evidence type="ECO:0000256" key="5">
    <source>
        <dbReference type="ARBA" id="ARBA00022552"/>
    </source>
</evidence>
<keyword evidence="11 15" id="KW-0378">Hydrolase</keyword>
<dbReference type="InterPro" id="IPR003029">
    <property type="entry name" value="S1_domain"/>
</dbReference>
<dbReference type="HAMAP" id="MF_00970">
    <property type="entry name" value="RNase_E"/>
    <property type="match status" value="1"/>
</dbReference>
<evidence type="ECO:0000256" key="15">
    <source>
        <dbReference type="HAMAP-Rule" id="MF_00970"/>
    </source>
</evidence>
<keyword evidence="6 15" id="KW-0819">tRNA processing</keyword>
<evidence type="ECO:0000313" key="18">
    <source>
        <dbReference type="EMBL" id="EIJ43729.1"/>
    </source>
</evidence>
<feature type="binding site" evidence="15">
    <location>
        <position position="371"/>
    </location>
    <ligand>
        <name>Mg(2+)</name>
        <dbReference type="ChEBI" id="CHEBI:18420"/>
        <note>catalytic</note>
    </ligand>
</feature>
<dbReference type="GO" id="GO:0000287">
    <property type="term" value="F:magnesium ion binding"/>
    <property type="evidence" value="ECO:0007669"/>
    <property type="project" value="UniProtKB-UniRule"/>
</dbReference>
<dbReference type="GO" id="GO:0019843">
    <property type="term" value="F:rRNA binding"/>
    <property type="evidence" value="ECO:0007669"/>
    <property type="project" value="UniProtKB-KW"/>
</dbReference>
<accession>I3CJD6</accession>
<dbReference type="GO" id="GO:0008033">
    <property type="term" value="P:tRNA processing"/>
    <property type="evidence" value="ECO:0007669"/>
    <property type="project" value="UniProtKB-UniRule"/>
</dbReference>
<evidence type="ECO:0000259" key="17">
    <source>
        <dbReference type="PROSITE" id="PS50126"/>
    </source>
</evidence>
<dbReference type="eggNOG" id="COG1530">
    <property type="taxonomic scope" value="Bacteria"/>
</dbReference>
<dbReference type="Pfam" id="PF20833">
    <property type="entry name" value="RNase_E_G_Thio"/>
    <property type="match status" value="1"/>
</dbReference>
<keyword evidence="4 15" id="KW-0997">Cell inner membrane</keyword>
<organism evidence="18 19">
    <name type="scientific">Beggiatoa alba B18LD</name>
    <dbReference type="NCBI Taxonomy" id="395493"/>
    <lineage>
        <taxon>Bacteria</taxon>
        <taxon>Pseudomonadati</taxon>
        <taxon>Pseudomonadota</taxon>
        <taxon>Gammaproteobacteria</taxon>
        <taxon>Thiotrichales</taxon>
        <taxon>Thiotrichaceae</taxon>
        <taxon>Beggiatoa</taxon>
    </lineage>
</organism>
<keyword evidence="13 15" id="KW-0694">RNA-binding</keyword>
<dbReference type="AlphaFoldDB" id="I3CJD6"/>
<comment type="similarity">
    <text evidence="1">Belongs to the RNase E/G family. RNase G subfamily.</text>
</comment>
<evidence type="ECO:0000256" key="10">
    <source>
        <dbReference type="ARBA" id="ARBA00022759"/>
    </source>
</evidence>
<dbReference type="HOGENOM" id="CLU_003468_0_0_6"/>
<dbReference type="Pfam" id="PF00575">
    <property type="entry name" value="S1"/>
    <property type="match status" value="1"/>
</dbReference>
<evidence type="ECO:0000256" key="16">
    <source>
        <dbReference type="SAM" id="MobiDB-lite"/>
    </source>
</evidence>
<keyword evidence="8 15" id="KW-0479">Metal-binding</keyword>
<evidence type="ECO:0000256" key="11">
    <source>
        <dbReference type="ARBA" id="ARBA00022801"/>
    </source>
</evidence>
<keyword evidence="5 15" id="KW-0698">rRNA processing</keyword>
<dbReference type="Gene3D" id="3.40.1260.20">
    <property type="entry name" value="Ribonuclease E, catalytic domain"/>
    <property type="match status" value="1"/>
</dbReference>
<feature type="region of interest" description="Disordered" evidence="16">
    <location>
        <begin position="613"/>
        <end position="784"/>
    </location>
</feature>
<evidence type="ECO:0000256" key="3">
    <source>
        <dbReference type="ARBA" id="ARBA00022490"/>
    </source>
</evidence>
<keyword evidence="15" id="KW-0820">tRNA-binding</keyword>
<dbReference type="GO" id="GO:0008995">
    <property type="term" value="F:ribonuclease E activity"/>
    <property type="evidence" value="ECO:0007669"/>
    <property type="project" value="UniProtKB-EC"/>
</dbReference>
<dbReference type="RefSeq" id="WP_002691167.1">
    <property type="nucleotide sequence ID" value="NZ_JH600070.1"/>
</dbReference>
<dbReference type="STRING" id="395493.BegalDRAFT_2901"/>
<feature type="compositionally biased region" description="Low complexity" evidence="16">
    <location>
        <begin position="621"/>
        <end position="662"/>
    </location>
</feature>
<comment type="function">
    <text evidence="15">Endoribonuclease that plays a central role in RNA processing and decay. Required for the maturation of 5S and 16S rRNAs and the majority of tRNAs. Also involved in the degradation of most mRNAs.</text>
</comment>
<keyword evidence="3 15" id="KW-0963">Cytoplasm</keyword>
<dbReference type="NCBIfam" id="TIGR00757">
    <property type="entry name" value="RNaseEG"/>
    <property type="match status" value="1"/>
</dbReference>